<gene>
    <name evidence="2" type="ORF">JG687_00014766</name>
</gene>
<feature type="region of interest" description="Disordered" evidence="1">
    <location>
        <begin position="46"/>
        <end position="74"/>
    </location>
</feature>
<proteinExistence type="predicted"/>
<protein>
    <submittedName>
        <fullName evidence="2">Uncharacterized protein</fullName>
    </submittedName>
</protein>
<dbReference type="OrthoDB" id="64406at2759"/>
<dbReference type="EMBL" id="JAENGZ010001231">
    <property type="protein sequence ID" value="KAG6949584.1"/>
    <property type="molecule type" value="Genomic_DNA"/>
</dbReference>
<sequence>MPRNLKPFQPGHDVLYGLEVAKRNSETFRVGSVACRFWIKYSRQNNTNSNKREQRAHTISTSLPYTSLRDTTDG</sequence>
<reference evidence="2" key="1">
    <citation type="submission" date="2021-01" db="EMBL/GenBank/DDBJ databases">
        <title>Phytophthora aleatoria, a newly-described species from Pinus radiata is distinct from Phytophthora cactorum isolates based on comparative genomics.</title>
        <authorList>
            <person name="Mcdougal R."/>
            <person name="Panda P."/>
            <person name="Williams N."/>
            <person name="Studholme D.J."/>
        </authorList>
    </citation>
    <scope>NUCLEOTIDE SEQUENCE</scope>
    <source>
        <strain evidence="2">NZFS 3830</strain>
    </source>
</reference>
<evidence type="ECO:0000313" key="3">
    <source>
        <dbReference type="Proteomes" id="UP000688947"/>
    </source>
</evidence>
<accession>A0A8T1TZV0</accession>
<evidence type="ECO:0000313" key="2">
    <source>
        <dbReference type="EMBL" id="KAG6949584.1"/>
    </source>
</evidence>
<comment type="caution">
    <text evidence="2">The sequence shown here is derived from an EMBL/GenBank/DDBJ whole genome shotgun (WGS) entry which is preliminary data.</text>
</comment>
<dbReference type="AlphaFoldDB" id="A0A8T1TZV0"/>
<feature type="compositionally biased region" description="Polar residues" evidence="1">
    <location>
        <begin position="57"/>
        <end position="74"/>
    </location>
</feature>
<organism evidence="2 3">
    <name type="scientific">Phytophthora cactorum</name>
    <dbReference type="NCBI Taxonomy" id="29920"/>
    <lineage>
        <taxon>Eukaryota</taxon>
        <taxon>Sar</taxon>
        <taxon>Stramenopiles</taxon>
        <taxon>Oomycota</taxon>
        <taxon>Peronosporomycetes</taxon>
        <taxon>Peronosporales</taxon>
        <taxon>Peronosporaceae</taxon>
        <taxon>Phytophthora</taxon>
    </lineage>
</organism>
<name>A0A8T1TZV0_9STRA</name>
<evidence type="ECO:0000256" key="1">
    <source>
        <dbReference type="SAM" id="MobiDB-lite"/>
    </source>
</evidence>
<dbReference type="Proteomes" id="UP000688947">
    <property type="component" value="Unassembled WGS sequence"/>
</dbReference>